<organism evidence="2 3">
    <name type="scientific">Pseudomonas phage Psa21</name>
    <dbReference type="NCBI Taxonomy" id="2530023"/>
    <lineage>
        <taxon>Viruses</taxon>
        <taxon>Duplodnaviria</taxon>
        <taxon>Heunggongvirae</taxon>
        <taxon>Uroviricota</taxon>
        <taxon>Caudoviricetes</taxon>
        <taxon>Chimalliviridae</taxon>
        <taxon>Tepukevirus</taxon>
        <taxon>Tepukevirus Psa21</taxon>
    </lineage>
</organism>
<evidence type="ECO:0000256" key="1">
    <source>
        <dbReference type="SAM" id="MobiDB-lite"/>
    </source>
</evidence>
<dbReference type="EMBL" id="MK552327">
    <property type="protein sequence ID" value="QBJ02825.1"/>
    <property type="molecule type" value="Genomic_DNA"/>
</dbReference>
<dbReference type="InterPro" id="IPR036760">
    <property type="entry name" value="SspB-like_sf"/>
</dbReference>
<name>A0A481W5P8_9CAUD</name>
<feature type="region of interest" description="Disordered" evidence="1">
    <location>
        <begin position="227"/>
        <end position="248"/>
    </location>
</feature>
<keyword evidence="3" id="KW-1185">Reference proteome</keyword>
<reference evidence="2 3" key="1">
    <citation type="submission" date="2019-02" db="EMBL/GenBank/DDBJ databases">
        <authorList>
            <person name="Frampton R.A."/>
            <person name="Wojtus J.K."/>
            <person name="Fineran P.C."/>
            <person name="Hendrickson H.L."/>
        </authorList>
    </citation>
    <scope>NUCLEOTIDE SEQUENCE [LARGE SCALE GENOMIC DNA]</scope>
</reference>
<accession>A0A481W5P8</accession>
<dbReference type="InterPro" id="IPR007481">
    <property type="entry name" value="SspB"/>
</dbReference>
<protein>
    <submittedName>
        <fullName evidence="2">Uncharacterized protein</fullName>
    </submittedName>
</protein>
<dbReference type="Proteomes" id="UP000294134">
    <property type="component" value="Segment"/>
</dbReference>
<dbReference type="Pfam" id="PF04386">
    <property type="entry name" value="SspB"/>
    <property type="match status" value="1"/>
</dbReference>
<dbReference type="SUPFAM" id="SSF101738">
    <property type="entry name" value="SspB-like"/>
    <property type="match status" value="1"/>
</dbReference>
<sequence length="248" mass="27566">MQQVQTDTNMCRVMMNAMIQWMIDTNMAQRIHVVTDATMFDVGILKNNVNGLYQIVLNIAASAVRNFSYNEHTFSFNCSNNGVDVPLNVPYEAVLGFLIPTAEGYTSFFPIPNMERELLALQKTQNMLQELDQLDLGDDAPSMAQLNELMRGVGVNEPAKPVESSPYAVHGLNTNSGEDDTNTHANSLPTNVELMRRKPFTERPVAKVEKEAPRPLLDFGPVGGVVFQSKRPRRKDGPNLTLIQGGKK</sequence>
<evidence type="ECO:0000313" key="2">
    <source>
        <dbReference type="EMBL" id="QBJ02825.1"/>
    </source>
</evidence>
<gene>
    <name evidence="2" type="ORF">PSA21_299</name>
</gene>
<evidence type="ECO:0000313" key="3">
    <source>
        <dbReference type="Proteomes" id="UP000294134"/>
    </source>
</evidence>
<proteinExistence type="predicted"/>
<dbReference type="Gene3D" id="2.30.30.220">
    <property type="entry name" value="SspB-like"/>
    <property type="match status" value="1"/>
</dbReference>